<gene>
    <name evidence="7" type="ORF">CU098_003804</name>
</gene>
<feature type="transmembrane region" description="Helical" evidence="5">
    <location>
        <begin position="195"/>
        <end position="216"/>
    </location>
</feature>
<dbReference type="OrthoDB" id="422206at2759"/>
<feature type="transmembrane region" description="Helical" evidence="5">
    <location>
        <begin position="342"/>
        <end position="365"/>
    </location>
</feature>
<comment type="subcellular location">
    <subcellularLocation>
        <location evidence="1">Membrane</location>
        <topology evidence="1">Multi-pass membrane protein</topology>
    </subcellularLocation>
</comment>
<dbReference type="Proteomes" id="UP000253551">
    <property type="component" value="Unassembled WGS sequence"/>
</dbReference>
<dbReference type="SUPFAM" id="SSF103473">
    <property type="entry name" value="MFS general substrate transporter"/>
    <property type="match status" value="1"/>
</dbReference>
<evidence type="ECO:0000256" key="3">
    <source>
        <dbReference type="ARBA" id="ARBA00022989"/>
    </source>
</evidence>
<feature type="transmembrane region" description="Helical" evidence="5">
    <location>
        <begin position="377"/>
        <end position="397"/>
    </location>
</feature>
<keyword evidence="3 5" id="KW-1133">Transmembrane helix</keyword>
<feature type="transmembrane region" description="Helical" evidence="5">
    <location>
        <begin position="100"/>
        <end position="117"/>
    </location>
</feature>
<feature type="transmembrane region" description="Helical" evidence="5">
    <location>
        <begin position="32"/>
        <end position="53"/>
    </location>
</feature>
<name>A0A367IQU8_RHIST</name>
<dbReference type="InterPro" id="IPR049680">
    <property type="entry name" value="FLVCR1-2_SLC49-like"/>
</dbReference>
<dbReference type="PANTHER" id="PTHR10924">
    <property type="entry name" value="MAJOR FACILITATOR SUPERFAMILY PROTEIN-RELATED"/>
    <property type="match status" value="1"/>
</dbReference>
<keyword evidence="2 5" id="KW-0812">Transmembrane</keyword>
<dbReference type="GO" id="GO:0022857">
    <property type="term" value="F:transmembrane transporter activity"/>
    <property type="evidence" value="ECO:0007669"/>
    <property type="project" value="InterPro"/>
</dbReference>
<organism evidence="7 8">
    <name type="scientific">Rhizopus stolonifer</name>
    <name type="common">Rhizopus nigricans</name>
    <dbReference type="NCBI Taxonomy" id="4846"/>
    <lineage>
        <taxon>Eukaryota</taxon>
        <taxon>Fungi</taxon>
        <taxon>Fungi incertae sedis</taxon>
        <taxon>Mucoromycota</taxon>
        <taxon>Mucoromycotina</taxon>
        <taxon>Mucoromycetes</taxon>
        <taxon>Mucorales</taxon>
        <taxon>Mucorineae</taxon>
        <taxon>Rhizopodaceae</taxon>
        <taxon>Rhizopus</taxon>
    </lineage>
</organism>
<feature type="transmembrane region" description="Helical" evidence="5">
    <location>
        <begin position="73"/>
        <end position="93"/>
    </location>
</feature>
<dbReference type="Pfam" id="PF07690">
    <property type="entry name" value="MFS_1"/>
    <property type="match status" value="1"/>
</dbReference>
<accession>A0A367IQU8</accession>
<reference evidence="7 8" key="1">
    <citation type="journal article" date="2018" name="G3 (Bethesda)">
        <title>Phylogenetic and Phylogenomic Definition of Rhizopus Species.</title>
        <authorList>
            <person name="Gryganskyi A.P."/>
            <person name="Golan J."/>
            <person name="Dolatabadi S."/>
            <person name="Mondo S."/>
            <person name="Robb S."/>
            <person name="Idnurm A."/>
            <person name="Muszewska A."/>
            <person name="Steczkiewicz K."/>
            <person name="Masonjones S."/>
            <person name="Liao H.L."/>
            <person name="Gajdeczka M.T."/>
            <person name="Anike F."/>
            <person name="Vuek A."/>
            <person name="Anishchenko I.M."/>
            <person name="Voigt K."/>
            <person name="de Hoog G.S."/>
            <person name="Smith M.E."/>
            <person name="Heitman J."/>
            <person name="Vilgalys R."/>
            <person name="Stajich J.E."/>
        </authorList>
    </citation>
    <scope>NUCLEOTIDE SEQUENCE [LARGE SCALE GENOMIC DNA]</scope>
    <source>
        <strain evidence="7 8">LSU 92-RS-03</strain>
    </source>
</reference>
<dbReference type="InterPro" id="IPR020846">
    <property type="entry name" value="MFS_dom"/>
</dbReference>
<dbReference type="PANTHER" id="PTHR10924:SF6">
    <property type="entry name" value="SOLUTE CARRIER FAMILY 49 MEMBER A3"/>
    <property type="match status" value="1"/>
</dbReference>
<keyword evidence="8" id="KW-1185">Reference proteome</keyword>
<evidence type="ECO:0000259" key="6">
    <source>
        <dbReference type="PROSITE" id="PS50850"/>
    </source>
</evidence>
<comment type="caution">
    <text evidence="7">The sequence shown here is derived from an EMBL/GenBank/DDBJ whole genome shotgun (WGS) entry which is preliminary data.</text>
</comment>
<dbReference type="GO" id="GO:0016020">
    <property type="term" value="C:membrane"/>
    <property type="evidence" value="ECO:0007669"/>
    <property type="project" value="UniProtKB-SubCell"/>
</dbReference>
<feature type="transmembrane region" description="Helical" evidence="5">
    <location>
        <begin position="251"/>
        <end position="276"/>
    </location>
</feature>
<feature type="transmembrane region" description="Helical" evidence="5">
    <location>
        <begin position="320"/>
        <end position="336"/>
    </location>
</feature>
<dbReference type="PROSITE" id="PS50850">
    <property type="entry name" value="MFS"/>
    <property type="match status" value="1"/>
</dbReference>
<evidence type="ECO:0000256" key="2">
    <source>
        <dbReference type="ARBA" id="ARBA00022692"/>
    </source>
</evidence>
<feature type="transmembrane region" description="Helical" evidence="5">
    <location>
        <begin position="288"/>
        <end position="308"/>
    </location>
</feature>
<protein>
    <recommendedName>
        <fullName evidence="6">Major facilitator superfamily (MFS) profile domain-containing protein</fullName>
    </recommendedName>
</protein>
<feature type="transmembrane region" description="Helical" evidence="5">
    <location>
        <begin position="409"/>
        <end position="429"/>
    </location>
</feature>
<dbReference type="EMBL" id="PJQM01006231">
    <property type="protein sequence ID" value="RCH80016.1"/>
    <property type="molecule type" value="Genomic_DNA"/>
</dbReference>
<evidence type="ECO:0000256" key="1">
    <source>
        <dbReference type="ARBA" id="ARBA00004141"/>
    </source>
</evidence>
<evidence type="ECO:0000313" key="7">
    <source>
        <dbReference type="EMBL" id="RCH80016.1"/>
    </source>
</evidence>
<dbReference type="InterPro" id="IPR036259">
    <property type="entry name" value="MFS_trans_sf"/>
</dbReference>
<feature type="domain" description="Major facilitator superfamily (MFS) profile" evidence="6">
    <location>
        <begin position="34"/>
        <end position="434"/>
    </location>
</feature>
<dbReference type="AlphaFoldDB" id="A0A367IQU8"/>
<keyword evidence="4 5" id="KW-0472">Membrane</keyword>
<feature type="transmembrane region" description="Helical" evidence="5">
    <location>
        <begin position="129"/>
        <end position="156"/>
    </location>
</feature>
<proteinExistence type="predicted"/>
<dbReference type="InterPro" id="IPR011701">
    <property type="entry name" value="MFS"/>
</dbReference>
<sequence>MDQEIIKKAEELENGDDLGEFSFVFKTYRIRFFGLAMIALANIASSLNWLAVAPVPNYASEFFDHAGLSAINWFSNIFMLVYLFAGPLSSWVYDRWSIKLGIVIGCVLQVIGAWIRYLSTFVHGSTGKLALAMFGQVICAIGQPFILNVCTPYSALWFSAKGRGTATMVGGIANAIGMAIADIIIPLIVSDSSQVSLGFLVIACITTGITLPVFFIPKKPRTPPSYSASSKNKFALTFGQSLYQLVMNYNFVIVFIAFGVLCGMASTFTSILTQIVSPYNISTDNAGYLGAAFIVAGLMGAALTGLFIDKTGRHMIVIKVYVPIVGALYLAFYFIVKTGQLAPIMVVCALMGFFTFSLLPVALELSIELTYPISESISSSMLWMCSQIMGLIFLTVIDALRNPDGTYTRGLLFVVCVTFPVSIPVAIYNSPNRRLLFEKNQNH</sequence>
<feature type="transmembrane region" description="Helical" evidence="5">
    <location>
        <begin position="168"/>
        <end position="189"/>
    </location>
</feature>
<dbReference type="Gene3D" id="1.20.1250.20">
    <property type="entry name" value="MFS general substrate transporter like domains"/>
    <property type="match status" value="2"/>
</dbReference>
<evidence type="ECO:0000256" key="4">
    <source>
        <dbReference type="ARBA" id="ARBA00023136"/>
    </source>
</evidence>
<evidence type="ECO:0000256" key="5">
    <source>
        <dbReference type="SAM" id="Phobius"/>
    </source>
</evidence>
<evidence type="ECO:0000313" key="8">
    <source>
        <dbReference type="Proteomes" id="UP000253551"/>
    </source>
</evidence>